<evidence type="ECO:0000313" key="4">
    <source>
        <dbReference type="Proteomes" id="UP000324233"/>
    </source>
</evidence>
<proteinExistence type="predicted"/>
<keyword evidence="1" id="KW-1133">Transmembrane helix</keyword>
<reference evidence="3 4" key="1">
    <citation type="submission" date="2019-08" db="EMBL/GenBank/DDBJ databases">
        <title>Deep-cultivation of Planctomycetes and their phenomic and genomic characterization uncovers novel biology.</title>
        <authorList>
            <person name="Wiegand S."/>
            <person name="Jogler M."/>
            <person name="Boedeker C."/>
            <person name="Pinto D."/>
            <person name="Vollmers J."/>
            <person name="Rivas-Marin E."/>
            <person name="Kohn T."/>
            <person name="Peeters S.H."/>
            <person name="Heuer A."/>
            <person name="Rast P."/>
            <person name="Oberbeckmann S."/>
            <person name="Bunk B."/>
            <person name="Jeske O."/>
            <person name="Meyerdierks A."/>
            <person name="Storesund J.E."/>
            <person name="Kallscheuer N."/>
            <person name="Luecker S."/>
            <person name="Lage O.M."/>
            <person name="Pohl T."/>
            <person name="Merkel B.J."/>
            <person name="Hornburger P."/>
            <person name="Mueller R.-W."/>
            <person name="Bruemmer F."/>
            <person name="Labrenz M."/>
            <person name="Spormann A.M."/>
            <person name="Op den Camp H."/>
            <person name="Overmann J."/>
            <person name="Amann R."/>
            <person name="Jetten M.S.M."/>
            <person name="Mascher T."/>
            <person name="Medema M.H."/>
            <person name="Devos D.P."/>
            <person name="Kaster A.-K."/>
            <person name="Ovreas L."/>
            <person name="Rohde M."/>
            <person name="Galperin M.Y."/>
            <person name="Jogler C."/>
        </authorList>
    </citation>
    <scope>NUCLEOTIDE SEQUENCE [LARGE SCALE GENOMIC DNA]</scope>
    <source>
        <strain evidence="3 4">OJF2</strain>
    </source>
</reference>
<dbReference type="RefSeq" id="WP_246196516.1">
    <property type="nucleotide sequence ID" value="NZ_CP042997.1"/>
</dbReference>
<name>A0A5B9W1J2_9BACT</name>
<evidence type="ECO:0000256" key="1">
    <source>
        <dbReference type="SAM" id="Phobius"/>
    </source>
</evidence>
<protein>
    <submittedName>
        <fullName evidence="3">Uncharacterized protein</fullName>
    </submittedName>
</protein>
<keyword evidence="4" id="KW-1185">Reference proteome</keyword>
<evidence type="ECO:0000256" key="2">
    <source>
        <dbReference type="SAM" id="SignalP"/>
    </source>
</evidence>
<dbReference type="KEGG" id="agv:OJF2_25950"/>
<organism evidence="3 4">
    <name type="scientific">Aquisphaera giovannonii</name>
    <dbReference type="NCBI Taxonomy" id="406548"/>
    <lineage>
        <taxon>Bacteria</taxon>
        <taxon>Pseudomonadati</taxon>
        <taxon>Planctomycetota</taxon>
        <taxon>Planctomycetia</taxon>
        <taxon>Isosphaerales</taxon>
        <taxon>Isosphaeraceae</taxon>
        <taxon>Aquisphaera</taxon>
    </lineage>
</organism>
<feature type="chain" id="PRO_5022919957" evidence="2">
    <location>
        <begin position="27"/>
        <end position="82"/>
    </location>
</feature>
<keyword evidence="1" id="KW-0812">Transmembrane</keyword>
<evidence type="ECO:0000313" key="3">
    <source>
        <dbReference type="EMBL" id="QEH34061.1"/>
    </source>
</evidence>
<feature type="signal peptide" evidence="2">
    <location>
        <begin position="1"/>
        <end position="26"/>
    </location>
</feature>
<sequence precursor="true">MPRRLSWPALVLCAALTFVPAGPAWACPNCKEAISAQPEEVARMASGYNWSILLMLGMPLCLICTGAFLVRRAVVNGTMPEF</sequence>
<keyword evidence="2" id="KW-0732">Signal</keyword>
<feature type="transmembrane region" description="Helical" evidence="1">
    <location>
        <begin position="50"/>
        <end position="70"/>
    </location>
</feature>
<gene>
    <name evidence="3" type="ORF">OJF2_25950</name>
</gene>
<dbReference type="Proteomes" id="UP000324233">
    <property type="component" value="Chromosome"/>
</dbReference>
<dbReference type="AlphaFoldDB" id="A0A5B9W1J2"/>
<keyword evidence="1" id="KW-0472">Membrane</keyword>
<dbReference type="EMBL" id="CP042997">
    <property type="protein sequence ID" value="QEH34061.1"/>
    <property type="molecule type" value="Genomic_DNA"/>
</dbReference>
<accession>A0A5B9W1J2</accession>